<accession>A0A9N9TB59</accession>
<feature type="repeat" description="WD" evidence="3">
    <location>
        <begin position="249"/>
        <end position="290"/>
    </location>
</feature>
<dbReference type="PANTHER" id="PTHR19879:SF9">
    <property type="entry name" value="TRANSCRIPTION INITIATION FACTOR TFIID SUBUNIT 5"/>
    <property type="match status" value="1"/>
</dbReference>
<dbReference type="InterPro" id="IPR013761">
    <property type="entry name" value="SAM/pointed_sf"/>
</dbReference>
<dbReference type="Gene3D" id="1.10.150.50">
    <property type="entry name" value="Transcription Factor, Ets-1"/>
    <property type="match status" value="1"/>
</dbReference>
<dbReference type="PROSITE" id="PS50082">
    <property type="entry name" value="WD_REPEATS_2"/>
    <property type="match status" value="5"/>
</dbReference>
<protein>
    <recommendedName>
        <fullName evidence="4">U-box domain-containing protein</fullName>
    </recommendedName>
</protein>
<dbReference type="InterPro" id="IPR001680">
    <property type="entry name" value="WD40_rpt"/>
</dbReference>
<keyword evidence="6" id="KW-1185">Reference proteome</keyword>
<gene>
    <name evidence="5" type="ORF">DIABBA_LOCUS11881</name>
</gene>
<feature type="repeat" description="WD" evidence="3">
    <location>
        <begin position="400"/>
        <end position="433"/>
    </location>
</feature>
<dbReference type="PANTHER" id="PTHR19879">
    <property type="entry name" value="TRANSCRIPTION INITIATION FACTOR TFIID"/>
    <property type="match status" value="1"/>
</dbReference>
<keyword evidence="1 3" id="KW-0853">WD repeat</keyword>
<dbReference type="GO" id="GO:0004842">
    <property type="term" value="F:ubiquitin-protein transferase activity"/>
    <property type="evidence" value="ECO:0007669"/>
    <property type="project" value="InterPro"/>
</dbReference>
<dbReference type="SUPFAM" id="SSF47769">
    <property type="entry name" value="SAM/Pointed domain"/>
    <property type="match status" value="1"/>
</dbReference>
<feature type="repeat" description="WD" evidence="3">
    <location>
        <begin position="64"/>
        <end position="96"/>
    </location>
</feature>
<dbReference type="OrthoDB" id="10064100at2759"/>
<dbReference type="SUPFAM" id="SSF50978">
    <property type="entry name" value="WD40 repeat-like"/>
    <property type="match status" value="1"/>
</dbReference>
<dbReference type="AlphaFoldDB" id="A0A9N9TB59"/>
<dbReference type="GO" id="GO:0016567">
    <property type="term" value="P:protein ubiquitination"/>
    <property type="evidence" value="ECO:0007669"/>
    <property type="project" value="InterPro"/>
</dbReference>
<sequence>MIMVWNTQDLVDTANESPCVPMAKIDNAQDMGVFSLDVNKHITFDMKNKTSTVSEMALELFDVYDGHTSSVTCVRYSHNGEYLVSTSVDKLVKVWDNEGNCVASLDGHNRYVNCATISKDLSIIASGKYNMLKNVSMMFKISDKLVRMFKISKENNAEEHCFSPLEGHTYAINHVEFSSNGNTLASCSQDGCAILWDAATGEKIRSLPKNILSLKVCRFCPDNTLLLTAGDDEKAILWNSETMEKLAQFEGHLDTISGACVSPDGLISVTVSVNADYRIWSLESFACLYIKEDAHDYGIQDCDMSHNLEPIPNLTINAQSYLLVTCGNDSLVKLWRISLPNKCDTSIDKIEVKLWRSLQGHGGNVLCVRFSQIVSEFVCSTATDRQARIWSVYSANCLYVLDHDSIVTSCYFNVDCSLLATGCLDKTLWLWKLPQHLMFQSAVADKIQSRAKPIIDWTTADIIKWLKNIEMHGLIPVATNCCLDGKKLITLTVDQICALLDLDESEQEKFQKEIRWLKNREIKLEAANTLDIPDEFLCPITHEIMSEPVMCSDGFTYEKNAITEWFMSGKYTSPMTNEVLSNTDVTRNIKLRNEIYEFLDMNEEDV</sequence>
<dbReference type="Pfam" id="PF04564">
    <property type="entry name" value="U-box"/>
    <property type="match status" value="1"/>
</dbReference>
<dbReference type="PROSITE" id="PS50294">
    <property type="entry name" value="WD_REPEATS_REGION"/>
    <property type="match status" value="2"/>
</dbReference>
<feature type="repeat" description="WD" evidence="3">
    <location>
        <begin position="165"/>
        <end position="206"/>
    </location>
</feature>
<proteinExistence type="predicted"/>
<evidence type="ECO:0000256" key="2">
    <source>
        <dbReference type="ARBA" id="ARBA00022737"/>
    </source>
</evidence>
<dbReference type="PROSITE" id="PS51698">
    <property type="entry name" value="U_BOX"/>
    <property type="match status" value="1"/>
</dbReference>
<dbReference type="InterPro" id="IPR013083">
    <property type="entry name" value="Znf_RING/FYVE/PHD"/>
</dbReference>
<reference evidence="5" key="1">
    <citation type="submission" date="2022-01" db="EMBL/GenBank/DDBJ databases">
        <authorList>
            <person name="King R."/>
        </authorList>
    </citation>
    <scope>NUCLEOTIDE SEQUENCE</scope>
</reference>
<dbReference type="Gene3D" id="3.30.40.10">
    <property type="entry name" value="Zinc/RING finger domain, C3HC4 (zinc finger)"/>
    <property type="match status" value="1"/>
</dbReference>
<dbReference type="Gene3D" id="2.130.10.10">
    <property type="entry name" value="YVTN repeat-like/Quinoprotein amine dehydrogenase"/>
    <property type="match status" value="3"/>
</dbReference>
<dbReference type="CDD" id="cd00200">
    <property type="entry name" value="WD40"/>
    <property type="match status" value="1"/>
</dbReference>
<dbReference type="SUPFAM" id="SSF57850">
    <property type="entry name" value="RING/U-box"/>
    <property type="match status" value="1"/>
</dbReference>
<dbReference type="PROSITE" id="PS00678">
    <property type="entry name" value="WD_REPEATS_1"/>
    <property type="match status" value="1"/>
</dbReference>
<dbReference type="Proteomes" id="UP001153709">
    <property type="component" value="Chromosome 8"/>
</dbReference>
<dbReference type="EMBL" id="OU898283">
    <property type="protein sequence ID" value="CAG9839076.1"/>
    <property type="molecule type" value="Genomic_DNA"/>
</dbReference>
<dbReference type="SMART" id="SM00504">
    <property type="entry name" value="Ubox"/>
    <property type="match status" value="1"/>
</dbReference>
<evidence type="ECO:0000256" key="1">
    <source>
        <dbReference type="ARBA" id="ARBA00022574"/>
    </source>
</evidence>
<feature type="repeat" description="WD" evidence="3">
    <location>
        <begin position="358"/>
        <end position="400"/>
    </location>
</feature>
<dbReference type="CDD" id="cd16655">
    <property type="entry name" value="RING-Ubox_WDSUB1-like"/>
    <property type="match status" value="1"/>
</dbReference>
<dbReference type="InterPro" id="IPR003613">
    <property type="entry name" value="Ubox_domain"/>
</dbReference>
<dbReference type="Pfam" id="PF00400">
    <property type="entry name" value="WD40"/>
    <property type="match status" value="6"/>
</dbReference>
<evidence type="ECO:0000313" key="5">
    <source>
        <dbReference type="EMBL" id="CAG9839076.1"/>
    </source>
</evidence>
<dbReference type="SMART" id="SM00320">
    <property type="entry name" value="WD40"/>
    <property type="match status" value="8"/>
</dbReference>
<evidence type="ECO:0000259" key="4">
    <source>
        <dbReference type="PROSITE" id="PS51698"/>
    </source>
</evidence>
<feature type="domain" description="U-box" evidence="4">
    <location>
        <begin position="531"/>
        <end position="605"/>
    </location>
</feature>
<dbReference type="InterPro" id="IPR015943">
    <property type="entry name" value="WD40/YVTN_repeat-like_dom_sf"/>
</dbReference>
<keyword evidence="2" id="KW-0677">Repeat</keyword>
<evidence type="ECO:0000313" key="6">
    <source>
        <dbReference type="Proteomes" id="UP001153709"/>
    </source>
</evidence>
<organism evidence="5 6">
    <name type="scientific">Diabrotica balteata</name>
    <name type="common">Banded cucumber beetle</name>
    <dbReference type="NCBI Taxonomy" id="107213"/>
    <lineage>
        <taxon>Eukaryota</taxon>
        <taxon>Metazoa</taxon>
        <taxon>Ecdysozoa</taxon>
        <taxon>Arthropoda</taxon>
        <taxon>Hexapoda</taxon>
        <taxon>Insecta</taxon>
        <taxon>Pterygota</taxon>
        <taxon>Neoptera</taxon>
        <taxon>Endopterygota</taxon>
        <taxon>Coleoptera</taxon>
        <taxon>Polyphaga</taxon>
        <taxon>Cucujiformia</taxon>
        <taxon>Chrysomeloidea</taxon>
        <taxon>Chrysomelidae</taxon>
        <taxon>Galerucinae</taxon>
        <taxon>Diabroticina</taxon>
        <taxon>Diabroticites</taxon>
        <taxon>Diabrotica</taxon>
    </lineage>
</organism>
<name>A0A9N9TB59_DIABA</name>
<dbReference type="InterPro" id="IPR036322">
    <property type="entry name" value="WD40_repeat_dom_sf"/>
</dbReference>
<dbReference type="InterPro" id="IPR019775">
    <property type="entry name" value="WD40_repeat_CS"/>
</dbReference>
<evidence type="ECO:0000256" key="3">
    <source>
        <dbReference type="PROSITE-ProRule" id="PRU00221"/>
    </source>
</evidence>